<sequence length="120" mass="13033">MCCQQDLGLSVCIDDGVLRVTRGMLQQGCKHTGPILSLCTVDQHAPARSIGGEGESSPPGLAGGTSQERGVEQQLFASRDFIIQQLVVAPPIDCFKQQRLRPADRTELRFNRIEEAVNIG</sequence>
<evidence type="ECO:0000313" key="2">
    <source>
        <dbReference type="EMBL" id="CAD8531877.1"/>
    </source>
</evidence>
<name>A0A7S0NTX7_9EUKA</name>
<protein>
    <submittedName>
        <fullName evidence="2">Uncharacterized protein</fullName>
    </submittedName>
</protein>
<gene>
    <name evidence="2" type="ORF">CLEP1334_LOCUS7129</name>
</gene>
<proteinExistence type="predicted"/>
<evidence type="ECO:0000256" key="1">
    <source>
        <dbReference type="SAM" id="MobiDB-lite"/>
    </source>
</evidence>
<accession>A0A7S0NTX7</accession>
<reference evidence="2" key="1">
    <citation type="submission" date="2021-01" db="EMBL/GenBank/DDBJ databases">
        <authorList>
            <person name="Corre E."/>
            <person name="Pelletier E."/>
            <person name="Niang G."/>
            <person name="Scheremetjew M."/>
            <person name="Finn R."/>
            <person name="Kale V."/>
            <person name="Holt S."/>
            <person name="Cochrane G."/>
            <person name="Meng A."/>
            <person name="Brown T."/>
            <person name="Cohen L."/>
        </authorList>
    </citation>
    <scope>NUCLEOTIDE SEQUENCE</scope>
    <source>
        <strain evidence="2">RCC1130</strain>
    </source>
</reference>
<organism evidence="2">
    <name type="scientific">Calcidiscus leptoporus</name>
    <dbReference type="NCBI Taxonomy" id="127549"/>
    <lineage>
        <taxon>Eukaryota</taxon>
        <taxon>Haptista</taxon>
        <taxon>Haptophyta</taxon>
        <taxon>Prymnesiophyceae</taxon>
        <taxon>Coccolithales</taxon>
        <taxon>Calcidiscaceae</taxon>
        <taxon>Calcidiscus</taxon>
    </lineage>
</organism>
<dbReference type="EMBL" id="HBER01014248">
    <property type="protein sequence ID" value="CAD8531877.1"/>
    <property type="molecule type" value="Transcribed_RNA"/>
</dbReference>
<feature type="region of interest" description="Disordered" evidence="1">
    <location>
        <begin position="47"/>
        <end position="70"/>
    </location>
</feature>
<dbReference type="AlphaFoldDB" id="A0A7S0NTX7"/>